<evidence type="ECO:0000256" key="1">
    <source>
        <dbReference type="ARBA" id="ARBA00022598"/>
    </source>
</evidence>
<dbReference type="Gene3D" id="3.30.470.20">
    <property type="entry name" value="ATP-grasp fold, B domain"/>
    <property type="match status" value="1"/>
</dbReference>
<dbReference type="Pfam" id="PF18603">
    <property type="entry name" value="LAL_C2"/>
    <property type="match status" value="1"/>
</dbReference>
<dbReference type="AlphaFoldDB" id="A0A4Q7Y4C0"/>
<dbReference type="GO" id="GO:0046872">
    <property type="term" value="F:metal ion binding"/>
    <property type="evidence" value="ECO:0007669"/>
    <property type="project" value="InterPro"/>
</dbReference>
<evidence type="ECO:0000256" key="3">
    <source>
        <dbReference type="ARBA" id="ARBA00022840"/>
    </source>
</evidence>
<accession>A0A4Q7Y4C0</accession>
<dbReference type="EMBL" id="SHKV01000001">
    <property type="protein sequence ID" value="RZU30669.1"/>
    <property type="molecule type" value="Genomic_DNA"/>
</dbReference>
<organism evidence="6 7">
    <name type="scientific">Blastococcus saxobsidens</name>
    <dbReference type="NCBI Taxonomy" id="138336"/>
    <lineage>
        <taxon>Bacteria</taxon>
        <taxon>Bacillati</taxon>
        <taxon>Actinomycetota</taxon>
        <taxon>Actinomycetes</taxon>
        <taxon>Geodermatophilales</taxon>
        <taxon>Geodermatophilaceae</taxon>
        <taxon>Blastococcus</taxon>
    </lineage>
</organism>
<dbReference type="RefSeq" id="WP_104529712.1">
    <property type="nucleotide sequence ID" value="NZ_POQT01000032.1"/>
</dbReference>
<dbReference type="Pfam" id="PF13535">
    <property type="entry name" value="ATP-grasp_4"/>
    <property type="match status" value="1"/>
</dbReference>
<dbReference type="InterPro" id="IPR052032">
    <property type="entry name" value="ATP-dep_AA_Ligase"/>
</dbReference>
<dbReference type="GO" id="GO:0016874">
    <property type="term" value="F:ligase activity"/>
    <property type="evidence" value="ECO:0007669"/>
    <property type="project" value="UniProtKB-KW"/>
</dbReference>
<comment type="caution">
    <text evidence="6">The sequence shown here is derived from an EMBL/GenBank/DDBJ whole genome shotgun (WGS) entry which is preliminary data.</text>
</comment>
<keyword evidence="1" id="KW-0436">Ligase</keyword>
<keyword evidence="2 4" id="KW-0547">Nucleotide-binding</keyword>
<evidence type="ECO:0000313" key="7">
    <source>
        <dbReference type="Proteomes" id="UP000292507"/>
    </source>
</evidence>
<name>A0A4Q7Y4C0_9ACTN</name>
<dbReference type="PROSITE" id="PS50975">
    <property type="entry name" value="ATP_GRASP"/>
    <property type="match status" value="1"/>
</dbReference>
<reference evidence="6 7" key="1">
    <citation type="submission" date="2019-02" db="EMBL/GenBank/DDBJ databases">
        <title>Sequencing the genomes of 1000 actinobacteria strains.</title>
        <authorList>
            <person name="Klenk H.-P."/>
        </authorList>
    </citation>
    <scope>NUCLEOTIDE SEQUENCE [LARGE SCALE GENOMIC DNA]</scope>
    <source>
        <strain evidence="6 7">DSM 44509</strain>
    </source>
</reference>
<evidence type="ECO:0000259" key="5">
    <source>
        <dbReference type="PROSITE" id="PS50975"/>
    </source>
</evidence>
<proteinExistence type="predicted"/>
<dbReference type="SUPFAM" id="SSF56059">
    <property type="entry name" value="Glutathione synthetase ATP-binding domain-like"/>
    <property type="match status" value="1"/>
</dbReference>
<dbReference type="PANTHER" id="PTHR43585:SF2">
    <property type="entry name" value="ATP-GRASP ENZYME FSQD"/>
    <property type="match status" value="1"/>
</dbReference>
<dbReference type="InterPro" id="IPR011761">
    <property type="entry name" value="ATP-grasp"/>
</dbReference>
<sequence>MAMSNAVGRGMIPRQGHRWFVAVELLRRSSAGRPELGVGERLEAPGVAQLERARARGLSTAVLTRDRAFYGDDADWLVDRWIECDTVDPSAILAAIGPLGGTVAAITSTVDGFLGAAAAAARSLGLRGPTPDSPALANDEAALRSAVTSAGLAVSPWVSVSAGALALTSAVGYPCVVTPVDGARRWDAAVVADDHQLRELAARHARRDTYGRRVRPRHRLLVEQYVHGPRYAADGYVTEGEAVILAWSAQVMTLPPEFTEFALTAVRQPPTPGAGAFVGAALAAAGHDFGPFHLEFVLGPAGPVLTSLHARPAGPGAQLCVDHVAGVDTADVAVALLLGESPPGPPDEAVAACTRMYLVSHTAGRVREVSGVREVASIPGLLVAEVFTDVGDAIEPPGTPAGYIGHVLTVGASPEQARRRAAYALDGIRVDVEELQAV</sequence>
<evidence type="ECO:0000256" key="2">
    <source>
        <dbReference type="ARBA" id="ARBA00022741"/>
    </source>
</evidence>
<keyword evidence="3 4" id="KW-0067">ATP-binding</keyword>
<feature type="domain" description="ATP-grasp" evidence="5">
    <location>
        <begin position="144"/>
        <end position="338"/>
    </location>
</feature>
<evidence type="ECO:0000256" key="4">
    <source>
        <dbReference type="PROSITE-ProRule" id="PRU00409"/>
    </source>
</evidence>
<dbReference type="OrthoDB" id="24041at2"/>
<keyword evidence="7" id="KW-1185">Reference proteome</keyword>
<evidence type="ECO:0000313" key="6">
    <source>
        <dbReference type="EMBL" id="RZU30669.1"/>
    </source>
</evidence>
<dbReference type="Proteomes" id="UP000292507">
    <property type="component" value="Unassembled WGS sequence"/>
</dbReference>
<gene>
    <name evidence="6" type="ORF">BKA19_0291</name>
</gene>
<dbReference type="InterPro" id="IPR040570">
    <property type="entry name" value="LAL_C2"/>
</dbReference>
<dbReference type="PANTHER" id="PTHR43585">
    <property type="entry name" value="FUMIPYRROLE BIOSYNTHESIS PROTEIN C"/>
    <property type="match status" value="1"/>
</dbReference>
<protein>
    <submittedName>
        <fullName evidence="6">Biotin carboxylase</fullName>
    </submittedName>
</protein>
<dbReference type="GO" id="GO:0005524">
    <property type="term" value="F:ATP binding"/>
    <property type="evidence" value="ECO:0007669"/>
    <property type="project" value="UniProtKB-UniRule"/>
</dbReference>